<keyword evidence="10" id="KW-1185">Reference proteome</keyword>
<feature type="transmembrane region" description="Helical" evidence="7">
    <location>
        <begin position="279"/>
        <end position="300"/>
    </location>
</feature>
<feature type="transmembrane region" description="Helical" evidence="7">
    <location>
        <begin position="143"/>
        <end position="168"/>
    </location>
</feature>
<comment type="subcellular location">
    <subcellularLocation>
        <location evidence="1 7">Cell inner membrane</location>
        <topology evidence="1 7">Multi-pass membrane protein</topology>
    </subcellularLocation>
</comment>
<dbReference type="PIRSF" id="PIRSF006066">
    <property type="entry name" value="HI0050"/>
    <property type="match status" value="1"/>
</dbReference>
<dbReference type="PANTHER" id="PTHR33362">
    <property type="entry name" value="SIALIC ACID TRAP TRANSPORTER PERMEASE PROTEIN SIAT-RELATED"/>
    <property type="match status" value="1"/>
</dbReference>
<dbReference type="NCBIfam" id="TIGR00786">
    <property type="entry name" value="dctM"/>
    <property type="match status" value="1"/>
</dbReference>
<keyword evidence="3 7" id="KW-0997">Cell inner membrane</keyword>
<feature type="domain" description="TRAP C4-dicarboxylate transport system permease DctM subunit" evidence="8">
    <location>
        <begin position="12"/>
        <end position="424"/>
    </location>
</feature>
<gene>
    <name evidence="9" type="primary">siaT_12</name>
    <name evidence="9" type="ORF">AQS8620_02201</name>
</gene>
<feature type="transmembrane region" description="Helical" evidence="7">
    <location>
        <begin position="400"/>
        <end position="428"/>
    </location>
</feature>
<evidence type="ECO:0000313" key="9">
    <source>
        <dbReference type="EMBL" id="SLN51297.1"/>
    </source>
</evidence>
<dbReference type="InterPro" id="IPR010656">
    <property type="entry name" value="DctM"/>
</dbReference>
<dbReference type="InterPro" id="IPR004681">
    <property type="entry name" value="TRAP_DctM"/>
</dbReference>
<evidence type="ECO:0000256" key="2">
    <source>
        <dbReference type="ARBA" id="ARBA00022475"/>
    </source>
</evidence>
<dbReference type="OrthoDB" id="9790209at2"/>
<evidence type="ECO:0000256" key="3">
    <source>
        <dbReference type="ARBA" id="ARBA00022519"/>
    </source>
</evidence>
<keyword evidence="7" id="KW-0813">Transport</keyword>
<evidence type="ECO:0000256" key="1">
    <source>
        <dbReference type="ARBA" id="ARBA00004429"/>
    </source>
</evidence>
<dbReference type="Pfam" id="PF06808">
    <property type="entry name" value="DctM"/>
    <property type="match status" value="1"/>
</dbReference>
<proteinExistence type="inferred from homology"/>
<evidence type="ECO:0000259" key="8">
    <source>
        <dbReference type="Pfam" id="PF06808"/>
    </source>
</evidence>
<dbReference type="GO" id="GO:0005886">
    <property type="term" value="C:plasma membrane"/>
    <property type="evidence" value="ECO:0007669"/>
    <property type="project" value="UniProtKB-SubCell"/>
</dbReference>
<feature type="transmembrane region" description="Helical" evidence="7">
    <location>
        <begin position="340"/>
        <end position="359"/>
    </location>
</feature>
<feature type="transmembrane region" description="Helical" evidence="7">
    <location>
        <begin position="248"/>
        <end position="267"/>
    </location>
</feature>
<feature type="transmembrane region" description="Helical" evidence="7">
    <location>
        <begin position="98"/>
        <end position="122"/>
    </location>
</feature>
<keyword evidence="2" id="KW-1003">Cell membrane</keyword>
<feature type="transmembrane region" description="Helical" evidence="7">
    <location>
        <begin position="6"/>
        <end position="39"/>
    </location>
</feature>
<evidence type="ECO:0000256" key="7">
    <source>
        <dbReference type="RuleBase" id="RU369079"/>
    </source>
</evidence>
<reference evidence="9 10" key="1">
    <citation type="submission" date="2017-03" db="EMBL/GenBank/DDBJ databases">
        <authorList>
            <person name="Afonso C.L."/>
            <person name="Miller P.J."/>
            <person name="Scott M.A."/>
            <person name="Spackman E."/>
            <person name="Goraichik I."/>
            <person name="Dimitrov K.M."/>
            <person name="Suarez D.L."/>
            <person name="Swayne D.E."/>
        </authorList>
    </citation>
    <scope>NUCLEOTIDE SEQUENCE [LARGE SCALE GENOMIC DNA]</scope>
    <source>
        <strain evidence="9 10">CECT 8620</strain>
    </source>
</reference>
<feature type="transmembrane region" description="Helical" evidence="7">
    <location>
        <begin position="220"/>
        <end position="242"/>
    </location>
</feature>
<evidence type="ECO:0000256" key="4">
    <source>
        <dbReference type="ARBA" id="ARBA00022692"/>
    </source>
</evidence>
<accession>A0A1Y5SYJ9</accession>
<feature type="transmembrane region" description="Helical" evidence="7">
    <location>
        <begin position="312"/>
        <end position="333"/>
    </location>
</feature>
<evidence type="ECO:0000256" key="5">
    <source>
        <dbReference type="ARBA" id="ARBA00022989"/>
    </source>
</evidence>
<comment type="function">
    <text evidence="7">Part of the tripartite ATP-independent periplasmic (TRAP) transport system.</text>
</comment>
<dbReference type="PANTHER" id="PTHR33362:SF5">
    <property type="entry name" value="C4-DICARBOXYLATE TRAP TRANSPORTER LARGE PERMEASE PROTEIN DCTM"/>
    <property type="match status" value="1"/>
</dbReference>
<sequence length="433" mass="45507">MTNSTLGLIVMGVMFVLLLIRMPVWLALALCGLGGNFLMSGMGVSKMIAGSVPFDQVTNYNLSVVPLFILMGEVATSSRLSSELFQAARVFFSGLRGGLAIATIGASGAFGTVCGSSVATAATMTRIALPEMRRAGYGDGYSAASVAAGGTLGILIPPSIVLVIYAAIAEQSLRKLFAAAFLPGMALALLYIAVALIVARFSGGRIPADPAATLGARFKALLAPWQFILLFGVTIGGIYSGIFSPNEAAAIGSFGAIVLGFATRRLTLIGLRAALKTTALTSAMLFLIIIGATMLANFVVQTKLPEVLIATAQGLGLGRYMVMLLIIALYLLLGMFLEGIGMVLITVPVFLPVIVGFGFDPVWFGVLVVIVVEIGLISPPVGMNIFIIQAQFRDLRIGDIYAGILPFLLAPLVLILTLFFFPQIALWLPQALY</sequence>
<evidence type="ECO:0000256" key="6">
    <source>
        <dbReference type="ARBA" id="ARBA00023136"/>
    </source>
</evidence>
<comment type="similarity">
    <text evidence="7">Belongs to the TRAP transporter large permease family.</text>
</comment>
<feature type="transmembrane region" description="Helical" evidence="7">
    <location>
        <begin position="180"/>
        <end position="199"/>
    </location>
</feature>
<dbReference type="GO" id="GO:0022857">
    <property type="term" value="F:transmembrane transporter activity"/>
    <property type="evidence" value="ECO:0007669"/>
    <property type="project" value="UniProtKB-UniRule"/>
</dbReference>
<feature type="transmembrane region" description="Helical" evidence="7">
    <location>
        <begin position="365"/>
        <end position="388"/>
    </location>
</feature>
<keyword evidence="5 7" id="KW-1133">Transmembrane helix</keyword>
<dbReference type="Proteomes" id="UP000193862">
    <property type="component" value="Unassembled WGS sequence"/>
</dbReference>
<comment type="subunit">
    <text evidence="7">The complex comprises the extracytoplasmic solute receptor protein and the two transmembrane proteins.</text>
</comment>
<organism evidence="9 10">
    <name type="scientific">Aquimixticola soesokkakensis</name>
    <dbReference type="NCBI Taxonomy" id="1519096"/>
    <lineage>
        <taxon>Bacteria</taxon>
        <taxon>Pseudomonadati</taxon>
        <taxon>Pseudomonadota</taxon>
        <taxon>Alphaproteobacteria</taxon>
        <taxon>Rhodobacterales</taxon>
        <taxon>Paracoccaceae</taxon>
        <taxon>Aquimixticola</taxon>
    </lineage>
</organism>
<dbReference type="AlphaFoldDB" id="A0A1Y5SYJ9"/>
<protein>
    <recommendedName>
        <fullName evidence="7">TRAP transporter large permease protein</fullName>
    </recommendedName>
</protein>
<keyword evidence="4 7" id="KW-0812">Transmembrane</keyword>
<keyword evidence="6 7" id="KW-0472">Membrane</keyword>
<evidence type="ECO:0000313" key="10">
    <source>
        <dbReference type="Proteomes" id="UP000193862"/>
    </source>
</evidence>
<name>A0A1Y5SYJ9_9RHOB</name>
<dbReference type="RefSeq" id="WP_085836935.1">
    <property type="nucleotide sequence ID" value="NZ_FWFS01000008.1"/>
</dbReference>
<dbReference type="EMBL" id="FWFS01000008">
    <property type="protein sequence ID" value="SLN51297.1"/>
    <property type="molecule type" value="Genomic_DNA"/>
</dbReference>